<keyword evidence="2" id="KW-0812">Transmembrane</keyword>
<organism evidence="4 5">
    <name type="scientific">Dermatophagoides farinae</name>
    <name type="common">American house dust mite</name>
    <dbReference type="NCBI Taxonomy" id="6954"/>
    <lineage>
        <taxon>Eukaryota</taxon>
        <taxon>Metazoa</taxon>
        <taxon>Ecdysozoa</taxon>
        <taxon>Arthropoda</taxon>
        <taxon>Chelicerata</taxon>
        <taxon>Arachnida</taxon>
        <taxon>Acari</taxon>
        <taxon>Acariformes</taxon>
        <taxon>Sarcoptiformes</taxon>
        <taxon>Astigmata</taxon>
        <taxon>Psoroptidia</taxon>
        <taxon>Analgoidea</taxon>
        <taxon>Pyroglyphidae</taxon>
        <taxon>Dermatophagoidinae</taxon>
        <taxon>Dermatophagoides</taxon>
    </lineage>
</organism>
<name>A0A922HQT4_DERFA</name>
<protein>
    <submittedName>
        <fullName evidence="4">Uncharacterized protein</fullName>
    </submittedName>
</protein>
<reference evidence="4" key="4">
    <citation type="journal article" date="2022" name="Res Sq">
        <title>Comparative Genomics Reveals Insights into the Divergent Evolution of Astigmatic Mites and Household Pest Adaptations.</title>
        <authorList>
            <person name="Xiong Q."/>
            <person name="Wan A.T.-Y."/>
            <person name="Liu X.-Y."/>
            <person name="Fung C.S.-H."/>
            <person name="Xiao X."/>
            <person name="Malainual N."/>
            <person name="Hou J."/>
            <person name="Wang L."/>
            <person name="Wang M."/>
            <person name="Yang K."/>
            <person name="Cui Y."/>
            <person name="Leung E."/>
            <person name="Nong W."/>
            <person name="Shin S.-K."/>
            <person name="Au S."/>
            <person name="Jeong K.Y."/>
            <person name="Chew F.T."/>
            <person name="Hui J."/>
            <person name="Leung T.F."/>
            <person name="Tungtrongchitr A."/>
            <person name="Zhong N."/>
            <person name="Liu Z."/>
            <person name="Tsui S."/>
        </authorList>
    </citation>
    <scope>NUCLEOTIDE SEQUENCE</scope>
    <source>
        <strain evidence="4">Derf</strain>
        <tissue evidence="4">Whole organism</tissue>
    </source>
</reference>
<keyword evidence="2" id="KW-0472">Membrane</keyword>
<keyword evidence="2" id="KW-1133">Transmembrane helix</keyword>
<evidence type="ECO:0000313" key="3">
    <source>
        <dbReference type="EMBL" id="KAH7642966.1"/>
    </source>
</evidence>
<dbReference type="Proteomes" id="UP000828236">
    <property type="component" value="Unassembled WGS sequence"/>
</dbReference>
<keyword evidence="5" id="KW-1185">Reference proteome</keyword>
<reference evidence="3" key="2">
    <citation type="submission" date="2020-06" db="EMBL/GenBank/DDBJ databases">
        <authorList>
            <person name="Ji K."/>
            <person name="Li J."/>
        </authorList>
    </citation>
    <scope>NUCLEOTIDE SEQUENCE</scope>
    <source>
        <strain evidence="3">JKM2019</strain>
        <tissue evidence="3">Whole body</tissue>
    </source>
</reference>
<sequence length="100" mass="11287">MNTNQGIISLTKWITGASFVILAVGIMFVPSDEEKIRKMKERIKAMDNVDNKKKNQSTISEWLTGKPKTPSSTTPMTKNINQQAKESNEKTTNVNIFKEL</sequence>
<reference evidence="3" key="3">
    <citation type="journal article" date="2021" name="World Allergy Organ. J.">
        <title>Chromosome-level assembly of Dermatophagoides farinae genome and transcriptome reveals two novel allergens Der f 37 and Der f 39.</title>
        <authorList>
            <person name="Chen J."/>
            <person name="Cai Z."/>
            <person name="Fan D."/>
            <person name="Hu J."/>
            <person name="Hou Y."/>
            <person name="He Y."/>
            <person name="Zhang Z."/>
            <person name="Zhao Z."/>
            <person name="Gao P."/>
            <person name="Hu W."/>
            <person name="Sun J."/>
            <person name="Li J."/>
            <person name="Ji K."/>
        </authorList>
    </citation>
    <scope>NUCLEOTIDE SEQUENCE</scope>
    <source>
        <strain evidence="3">JKM2019</strain>
    </source>
</reference>
<evidence type="ECO:0000313" key="5">
    <source>
        <dbReference type="Proteomes" id="UP000790347"/>
    </source>
</evidence>
<dbReference type="EMBL" id="ASGP02000005">
    <property type="protein sequence ID" value="KAH9505941.1"/>
    <property type="molecule type" value="Genomic_DNA"/>
</dbReference>
<dbReference type="AlphaFoldDB" id="A0A922HQT4"/>
<evidence type="ECO:0000256" key="2">
    <source>
        <dbReference type="SAM" id="Phobius"/>
    </source>
</evidence>
<dbReference type="Proteomes" id="UP000790347">
    <property type="component" value="Unassembled WGS sequence"/>
</dbReference>
<feature type="compositionally biased region" description="Polar residues" evidence="1">
    <location>
        <begin position="79"/>
        <end position="100"/>
    </location>
</feature>
<accession>A0A922HQT4</accession>
<feature type="region of interest" description="Disordered" evidence="1">
    <location>
        <begin position="48"/>
        <end position="100"/>
    </location>
</feature>
<reference evidence="4" key="1">
    <citation type="submission" date="2013-05" db="EMBL/GenBank/DDBJ databases">
        <authorList>
            <person name="Yim A.K.Y."/>
            <person name="Chan T.F."/>
            <person name="Ji K.M."/>
            <person name="Liu X.Y."/>
            <person name="Zhou J.W."/>
            <person name="Li R.Q."/>
            <person name="Yang K.Y."/>
            <person name="Li J."/>
            <person name="Li M."/>
            <person name="Law P.T.W."/>
            <person name="Wu Y.L."/>
            <person name="Cai Z.L."/>
            <person name="Qin H."/>
            <person name="Bao Y."/>
            <person name="Leung R.K.K."/>
            <person name="Ng P.K.S."/>
            <person name="Zou J."/>
            <person name="Zhong X.J."/>
            <person name="Ran P.X."/>
            <person name="Zhong N.S."/>
            <person name="Liu Z.G."/>
            <person name="Tsui S.K.W."/>
        </authorList>
    </citation>
    <scope>NUCLEOTIDE SEQUENCE</scope>
    <source>
        <strain evidence="4">Derf</strain>
        <tissue evidence="4">Whole organism</tissue>
    </source>
</reference>
<gene>
    <name evidence="4" type="ORF">DERF_010704</name>
    <name evidence="3" type="ORF">HUG17_9657</name>
</gene>
<feature type="compositionally biased region" description="Low complexity" evidence="1">
    <location>
        <begin position="64"/>
        <end position="78"/>
    </location>
</feature>
<comment type="caution">
    <text evidence="4">The sequence shown here is derived from an EMBL/GenBank/DDBJ whole genome shotgun (WGS) entry which is preliminary data.</text>
</comment>
<evidence type="ECO:0000256" key="1">
    <source>
        <dbReference type="SAM" id="MobiDB-lite"/>
    </source>
</evidence>
<evidence type="ECO:0000313" key="4">
    <source>
        <dbReference type="EMBL" id="KAH9505941.1"/>
    </source>
</evidence>
<dbReference type="EMBL" id="SDOV01000003">
    <property type="protein sequence ID" value="KAH7642966.1"/>
    <property type="molecule type" value="Genomic_DNA"/>
</dbReference>
<feature type="transmembrane region" description="Helical" evidence="2">
    <location>
        <begin position="6"/>
        <end position="29"/>
    </location>
</feature>
<proteinExistence type="predicted"/>